<protein>
    <submittedName>
        <fullName evidence="6">Crp/Fnr family transcriptional regulator</fullName>
    </submittedName>
</protein>
<evidence type="ECO:0000256" key="2">
    <source>
        <dbReference type="ARBA" id="ARBA00023125"/>
    </source>
</evidence>
<dbReference type="SMART" id="SM00419">
    <property type="entry name" value="HTH_CRP"/>
    <property type="match status" value="1"/>
</dbReference>
<keyword evidence="7" id="KW-1185">Reference proteome</keyword>
<dbReference type="SUPFAM" id="SSF46785">
    <property type="entry name" value="Winged helix' DNA-binding domain"/>
    <property type="match status" value="1"/>
</dbReference>
<keyword evidence="3" id="KW-0804">Transcription</keyword>
<dbReference type="InterPro" id="IPR014710">
    <property type="entry name" value="RmlC-like_jellyroll"/>
</dbReference>
<accession>A0ABS1JRH7</accession>
<dbReference type="InterPro" id="IPR018490">
    <property type="entry name" value="cNMP-bd_dom_sf"/>
</dbReference>
<evidence type="ECO:0000259" key="4">
    <source>
        <dbReference type="PROSITE" id="PS50042"/>
    </source>
</evidence>
<evidence type="ECO:0000313" key="7">
    <source>
        <dbReference type="Proteomes" id="UP000622707"/>
    </source>
</evidence>
<dbReference type="PROSITE" id="PS50042">
    <property type="entry name" value="CNMP_BINDING_3"/>
    <property type="match status" value="1"/>
</dbReference>
<evidence type="ECO:0000313" key="6">
    <source>
        <dbReference type="EMBL" id="MBL0426852.1"/>
    </source>
</evidence>
<dbReference type="PANTHER" id="PTHR24567">
    <property type="entry name" value="CRP FAMILY TRANSCRIPTIONAL REGULATORY PROTEIN"/>
    <property type="match status" value="1"/>
</dbReference>
<evidence type="ECO:0000256" key="3">
    <source>
        <dbReference type="ARBA" id="ARBA00023163"/>
    </source>
</evidence>
<proteinExistence type="predicted"/>
<reference evidence="6 7" key="1">
    <citation type="journal article" date="2017" name="Int. J. Syst. Evol. Microbiol.">
        <title>Ramlibacter alkalitolerans sp. nov., alkali-tolerant bacterium isolated from soil of ginseng.</title>
        <authorList>
            <person name="Lee D.H."/>
            <person name="Cha C.J."/>
        </authorList>
    </citation>
    <scope>NUCLEOTIDE SEQUENCE [LARGE SCALE GENOMIC DNA]</scope>
    <source>
        <strain evidence="6 7">KACC 19305</strain>
    </source>
</reference>
<sequence length="216" mass="23953">MAPTLAELQHLYPALGALRGQLEALALQPVTAPAGTVLFSENDPCKGFPLLLEGEVRVSRSSPDGRSLELYRLVPGDMCLASSACLFRSQPLSARAVTTRPTRLLLIPPPTFRRWLAEPAFRDFVLGLYAERMADLTALVDEVAFHKLDRRLAAALLGHGPELAITHQELANVLGTVREMVTRLLRRFEREGWIELARERIRIRDGAALRRLAEAA</sequence>
<feature type="domain" description="Cyclic nucleotide-binding" evidence="4">
    <location>
        <begin position="26"/>
        <end position="116"/>
    </location>
</feature>
<dbReference type="PANTHER" id="PTHR24567:SF74">
    <property type="entry name" value="HTH-TYPE TRANSCRIPTIONAL REGULATOR ARCR"/>
    <property type="match status" value="1"/>
</dbReference>
<keyword evidence="1" id="KW-0805">Transcription regulation</keyword>
<dbReference type="Pfam" id="PF13545">
    <property type="entry name" value="HTH_Crp_2"/>
    <property type="match status" value="1"/>
</dbReference>
<feature type="domain" description="HTH crp-type" evidence="5">
    <location>
        <begin position="146"/>
        <end position="207"/>
    </location>
</feature>
<dbReference type="RefSeq" id="WP_201691224.1">
    <property type="nucleotide sequence ID" value="NZ_JAEQND010000009.1"/>
</dbReference>
<name>A0ABS1JRH7_9BURK</name>
<dbReference type="Pfam" id="PF00027">
    <property type="entry name" value="cNMP_binding"/>
    <property type="match status" value="1"/>
</dbReference>
<dbReference type="Proteomes" id="UP000622707">
    <property type="component" value="Unassembled WGS sequence"/>
</dbReference>
<dbReference type="PROSITE" id="PS51063">
    <property type="entry name" value="HTH_CRP_2"/>
    <property type="match status" value="1"/>
</dbReference>
<dbReference type="PRINTS" id="PR00034">
    <property type="entry name" value="HTHCRP"/>
</dbReference>
<dbReference type="Gene3D" id="2.60.120.10">
    <property type="entry name" value="Jelly Rolls"/>
    <property type="match status" value="1"/>
</dbReference>
<evidence type="ECO:0000256" key="1">
    <source>
        <dbReference type="ARBA" id="ARBA00023015"/>
    </source>
</evidence>
<dbReference type="EMBL" id="JAEQND010000009">
    <property type="protein sequence ID" value="MBL0426852.1"/>
    <property type="molecule type" value="Genomic_DNA"/>
</dbReference>
<dbReference type="SUPFAM" id="SSF51206">
    <property type="entry name" value="cAMP-binding domain-like"/>
    <property type="match status" value="1"/>
</dbReference>
<dbReference type="Gene3D" id="1.10.10.10">
    <property type="entry name" value="Winged helix-like DNA-binding domain superfamily/Winged helix DNA-binding domain"/>
    <property type="match status" value="1"/>
</dbReference>
<dbReference type="SMART" id="SM00100">
    <property type="entry name" value="cNMP"/>
    <property type="match status" value="1"/>
</dbReference>
<dbReference type="CDD" id="cd00038">
    <property type="entry name" value="CAP_ED"/>
    <property type="match status" value="1"/>
</dbReference>
<dbReference type="InterPro" id="IPR036388">
    <property type="entry name" value="WH-like_DNA-bd_sf"/>
</dbReference>
<dbReference type="InterPro" id="IPR036390">
    <property type="entry name" value="WH_DNA-bd_sf"/>
</dbReference>
<keyword evidence="2" id="KW-0238">DNA-binding</keyword>
<comment type="caution">
    <text evidence="6">The sequence shown here is derived from an EMBL/GenBank/DDBJ whole genome shotgun (WGS) entry which is preliminary data.</text>
</comment>
<organism evidence="6 7">
    <name type="scientific">Ramlibacter alkalitolerans</name>
    <dbReference type="NCBI Taxonomy" id="2039631"/>
    <lineage>
        <taxon>Bacteria</taxon>
        <taxon>Pseudomonadati</taxon>
        <taxon>Pseudomonadota</taxon>
        <taxon>Betaproteobacteria</taxon>
        <taxon>Burkholderiales</taxon>
        <taxon>Comamonadaceae</taxon>
        <taxon>Ramlibacter</taxon>
    </lineage>
</organism>
<dbReference type="InterPro" id="IPR000595">
    <property type="entry name" value="cNMP-bd_dom"/>
</dbReference>
<dbReference type="InterPro" id="IPR012318">
    <property type="entry name" value="HTH_CRP"/>
</dbReference>
<evidence type="ECO:0000259" key="5">
    <source>
        <dbReference type="PROSITE" id="PS51063"/>
    </source>
</evidence>
<gene>
    <name evidence="6" type="ORF">JI746_17190</name>
</gene>
<dbReference type="InterPro" id="IPR050397">
    <property type="entry name" value="Env_Response_Regulators"/>
</dbReference>